<organism evidence="3 4">
    <name type="scientific">Peptoniphilus lacrimalis</name>
    <dbReference type="NCBI Taxonomy" id="33031"/>
    <lineage>
        <taxon>Bacteria</taxon>
        <taxon>Bacillati</taxon>
        <taxon>Bacillota</taxon>
        <taxon>Tissierellia</taxon>
        <taxon>Tissierellales</taxon>
        <taxon>Peptoniphilaceae</taxon>
        <taxon>Peptoniphilus</taxon>
    </lineage>
</organism>
<feature type="signal peptide" evidence="1">
    <location>
        <begin position="1"/>
        <end position="22"/>
    </location>
</feature>
<reference evidence="3 4" key="1">
    <citation type="submission" date="2018-06" db="EMBL/GenBank/DDBJ databases">
        <authorList>
            <consortium name="Pathogen Informatics"/>
            <person name="Doyle S."/>
        </authorList>
    </citation>
    <scope>NUCLEOTIDE SEQUENCE [LARGE SCALE GENOMIC DNA]</scope>
    <source>
        <strain evidence="3 4">NCTC13149</strain>
    </source>
</reference>
<dbReference type="InterPro" id="IPR051465">
    <property type="entry name" value="Cell_Envelope_Struct_Comp"/>
</dbReference>
<evidence type="ECO:0000256" key="1">
    <source>
        <dbReference type="SAM" id="SignalP"/>
    </source>
</evidence>
<keyword evidence="1" id="KW-0732">Signal</keyword>
<sequence length="349" mass="39612">MKIKKSVALAAILMLSPFNSFAKDFKDVSKVGKVSWAYEYIYKLSEENIFSGFPDGTFKPNKAVSFLETLQILKSINNPSNEDIRNYREKYKNILNEYKIVDWARDCVSYCLDKGVITELSLKSAYNKGLLNGEKYPSRNTVALLFARSLSVSSVKKKNNLTYKDKDKIPSNVKEVLPALIETGIFSKDGSDGYFNGSKFIRRSEMAVITYKSREYLKKNNIKPLENNDKAKDNKVKAKETGNNIENQNVNSDNNINNNVFSDESLKQEEDKFKEVIKERVKFKGKVTKIVDGGTVKYLTLDIIEIDSNDFILPKSIVVDSEITHQIGDILEGTCRIEGQNLIDISLKN</sequence>
<dbReference type="OrthoDB" id="2065578at2"/>
<feature type="domain" description="SLH" evidence="2">
    <location>
        <begin position="24"/>
        <end position="87"/>
    </location>
</feature>
<name>A0A379C5V0_9FIRM</name>
<gene>
    <name evidence="3" type="primary">omp-alpha</name>
    <name evidence="3" type="ORF">NCTC13149_01312</name>
</gene>
<evidence type="ECO:0000313" key="4">
    <source>
        <dbReference type="Proteomes" id="UP000255517"/>
    </source>
</evidence>
<dbReference type="STRING" id="1122949.GCA_000378725_01050"/>
<dbReference type="PANTHER" id="PTHR43308">
    <property type="entry name" value="OUTER MEMBRANE PROTEIN ALPHA-RELATED"/>
    <property type="match status" value="1"/>
</dbReference>
<dbReference type="RefSeq" id="WP_019034813.1">
    <property type="nucleotide sequence ID" value="NZ_UGSZ01000001.1"/>
</dbReference>
<dbReference type="PROSITE" id="PS51272">
    <property type="entry name" value="SLH"/>
    <property type="match status" value="2"/>
</dbReference>
<accession>A0A379C5V0</accession>
<dbReference type="Proteomes" id="UP000255517">
    <property type="component" value="Unassembled WGS sequence"/>
</dbReference>
<dbReference type="PANTHER" id="PTHR43308:SF5">
    <property type="entry name" value="S-LAYER PROTEIN _ PEPTIDOGLYCAN ENDO-BETA-N-ACETYLGLUCOSAMINIDASE"/>
    <property type="match status" value="1"/>
</dbReference>
<feature type="chain" id="PRO_5016755311" evidence="1">
    <location>
        <begin position="23"/>
        <end position="349"/>
    </location>
</feature>
<dbReference type="InterPro" id="IPR001119">
    <property type="entry name" value="SLH_dom"/>
</dbReference>
<dbReference type="EMBL" id="UGSZ01000001">
    <property type="protein sequence ID" value="SUB57469.1"/>
    <property type="molecule type" value="Genomic_DNA"/>
</dbReference>
<evidence type="ECO:0000313" key="3">
    <source>
        <dbReference type="EMBL" id="SUB57469.1"/>
    </source>
</evidence>
<dbReference type="AlphaFoldDB" id="A0A379C5V0"/>
<dbReference type="Pfam" id="PF00395">
    <property type="entry name" value="SLH"/>
    <property type="match status" value="2"/>
</dbReference>
<proteinExistence type="predicted"/>
<evidence type="ECO:0000259" key="2">
    <source>
        <dbReference type="PROSITE" id="PS51272"/>
    </source>
</evidence>
<feature type="domain" description="SLH" evidence="2">
    <location>
        <begin position="160"/>
        <end position="224"/>
    </location>
</feature>
<protein>
    <submittedName>
        <fullName evidence="3">Outer membrane protein alpha</fullName>
    </submittedName>
</protein>